<dbReference type="AlphaFoldDB" id="A0A415N7A9"/>
<dbReference type="RefSeq" id="WP_118423261.1">
    <property type="nucleotide sequence ID" value="NZ_QRPE01000017.1"/>
</dbReference>
<accession>A0A415N7A9</accession>
<name>A0A415N7A9_9BACE</name>
<sequence>MNNSYQHFILTRFNIKLWSKDKNGQSTQTEEWLKQRFDLFETYCLPSIQKQTQKNFKWIVLFDADTPAFYKEKIAKYQKECKHLEPRFVSAENGRYFVRIFKENIVQEVKEGDILITTYLDNDDALRNDYVEEIQRLAATTYNKTFIVFKYGLQYFVQLNIATRIPYRNNHFISFVEKCTSSSAIKTVVGYGSHINVGSYKGTDVLRIEDKQKPMWIEVIHDTNMDNDVKMTFDTCLITDQNMLAQEYGISVMLSKHSRRVYLTHFLVRALSEVVRHVRLRFTGRKWN</sequence>
<protein>
    <recommendedName>
        <fullName evidence="3">Rhamnosyl transferase</fullName>
    </recommendedName>
</protein>
<dbReference type="InterPro" id="IPR021466">
    <property type="entry name" value="Put_rhamnosyl_transferase"/>
</dbReference>
<dbReference type="Proteomes" id="UP000285013">
    <property type="component" value="Unassembled WGS sequence"/>
</dbReference>
<dbReference type="InterPro" id="IPR029044">
    <property type="entry name" value="Nucleotide-diphossugar_trans"/>
</dbReference>
<dbReference type="Gene3D" id="3.90.550.10">
    <property type="entry name" value="Spore Coat Polysaccharide Biosynthesis Protein SpsA, Chain A"/>
    <property type="match status" value="1"/>
</dbReference>
<evidence type="ECO:0000313" key="1">
    <source>
        <dbReference type="EMBL" id="RHL91603.1"/>
    </source>
</evidence>
<organism evidence="1 2">
    <name type="scientific">Bacteroides intestinalis</name>
    <dbReference type="NCBI Taxonomy" id="329854"/>
    <lineage>
        <taxon>Bacteria</taxon>
        <taxon>Pseudomonadati</taxon>
        <taxon>Bacteroidota</taxon>
        <taxon>Bacteroidia</taxon>
        <taxon>Bacteroidales</taxon>
        <taxon>Bacteroidaceae</taxon>
        <taxon>Bacteroides</taxon>
    </lineage>
</organism>
<dbReference type="EMBL" id="QRPE01000017">
    <property type="protein sequence ID" value="RHL91603.1"/>
    <property type="molecule type" value="Genomic_DNA"/>
</dbReference>
<evidence type="ECO:0000313" key="2">
    <source>
        <dbReference type="Proteomes" id="UP000285013"/>
    </source>
</evidence>
<dbReference type="CDD" id="cd00761">
    <property type="entry name" value="Glyco_tranf_GTA_type"/>
    <property type="match status" value="1"/>
</dbReference>
<comment type="caution">
    <text evidence="1">The sequence shown here is derived from an EMBL/GenBank/DDBJ whole genome shotgun (WGS) entry which is preliminary data.</text>
</comment>
<reference evidence="1 2" key="1">
    <citation type="submission" date="2018-08" db="EMBL/GenBank/DDBJ databases">
        <title>A genome reference for cultivated species of the human gut microbiota.</title>
        <authorList>
            <person name="Zou Y."/>
            <person name="Xue W."/>
            <person name="Luo G."/>
        </authorList>
    </citation>
    <scope>NUCLEOTIDE SEQUENCE [LARGE SCALE GENOMIC DNA]</scope>
    <source>
        <strain evidence="1 2">AF36-16BH</strain>
    </source>
</reference>
<dbReference type="Pfam" id="PF11316">
    <property type="entry name" value="Rhamno_transf"/>
    <property type="match status" value="1"/>
</dbReference>
<proteinExistence type="predicted"/>
<gene>
    <name evidence="1" type="ORF">DWZ95_14315</name>
</gene>
<evidence type="ECO:0008006" key="3">
    <source>
        <dbReference type="Google" id="ProtNLM"/>
    </source>
</evidence>